<dbReference type="OrthoDB" id="175891at2759"/>
<name>A0A8K1CBM4_PYTOL</name>
<gene>
    <name evidence="1" type="ORF">Poli38472_000060</name>
</gene>
<dbReference type="EMBL" id="SPLM01000108">
    <property type="protein sequence ID" value="TMW60018.1"/>
    <property type="molecule type" value="Genomic_DNA"/>
</dbReference>
<evidence type="ECO:0000313" key="2">
    <source>
        <dbReference type="Proteomes" id="UP000794436"/>
    </source>
</evidence>
<protein>
    <submittedName>
        <fullName evidence="1">Uncharacterized protein</fullName>
    </submittedName>
</protein>
<comment type="caution">
    <text evidence="1">The sequence shown here is derived from an EMBL/GenBank/DDBJ whole genome shotgun (WGS) entry which is preliminary data.</text>
</comment>
<organism evidence="1 2">
    <name type="scientific">Pythium oligandrum</name>
    <name type="common">Mycoparasitic fungus</name>
    <dbReference type="NCBI Taxonomy" id="41045"/>
    <lineage>
        <taxon>Eukaryota</taxon>
        <taxon>Sar</taxon>
        <taxon>Stramenopiles</taxon>
        <taxon>Oomycota</taxon>
        <taxon>Peronosporomycetes</taxon>
        <taxon>Pythiales</taxon>
        <taxon>Pythiaceae</taxon>
        <taxon>Pythium</taxon>
    </lineage>
</organism>
<dbReference type="Proteomes" id="UP000794436">
    <property type="component" value="Unassembled WGS sequence"/>
</dbReference>
<sequence>MNFNDAGTTTIDALTVQNGPVSQQRAFKEARPLTEQIIECLNFLRRIDRVVISNVVDGEYVIDTYFQRPKDSKHMSAPSCTTKHTFHAFKNLHKDCLYWSKWHVHLAPEYGVPPCSYCGAFTDKHAVDQWPKNSDKLILSNKKMARVLEARLNEYVQAARTETHGSLLCEGIENIPSLVAVFLLKGVDTSTL</sequence>
<proteinExistence type="predicted"/>
<keyword evidence="2" id="KW-1185">Reference proteome</keyword>
<dbReference type="AlphaFoldDB" id="A0A8K1CBM4"/>
<reference evidence="1" key="1">
    <citation type="submission" date="2019-03" db="EMBL/GenBank/DDBJ databases">
        <title>Long read genome sequence of the mycoparasitic Pythium oligandrum ATCC 38472 isolated from sugarbeet rhizosphere.</title>
        <authorList>
            <person name="Gaulin E."/>
        </authorList>
    </citation>
    <scope>NUCLEOTIDE SEQUENCE</scope>
    <source>
        <strain evidence="1">ATCC 38472_TT</strain>
    </source>
</reference>
<evidence type="ECO:0000313" key="1">
    <source>
        <dbReference type="EMBL" id="TMW60018.1"/>
    </source>
</evidence>
<accession>A0A8K1CBM4</accession>